<sequence>KAQACTPIPLAEKGRALIVCHDSASIIVRGVKNTVIRAVLSVSIIATLTLTGCASDDSASSSSPTTTSVKAAISAPRVTVLTPGEGNRVPVAYQDMDATQQAPFNVSLGFSQDAVPSAQVASQPPSEVSGAPLTASASLSTTQLTDDEAGASRSVSMTLTELTRKDPSAASVADTVDVSVANGITVLWDATGTGRVTAISYDLPEGSNDQVNALLEGYVSALLGQLVIFPDEPLAPGARWTVEMPVIGESNTSQETTYTLISHEGTTVVVDATISQRPTVGSLTLDSGEKVDIQSAETSSNARVTIDLTKPFPVAGRSSFTTRTVYGNATSQYAVVQDAHQSTVFD</sequence>
<evidence type="ECO:0000313" key="2">
    <source>
        <dbReference type="EMBL" id="EEI62111.1"/>
    </source>
</evidence>
<name>A0ABM9XLT2_9CORY</name>
<comment type="caution">
    <text evidence="2">The sequence shown here is derived from an EMBL/GenBank/DDBJ whole genome shotgun (WGS) entry which is preliminary data.</text>
</comment>
<evidence type="ECO:0000256" key="1">
    <source>
        <dbReference type="SAM" id="MobiDB-lite"/>
    </source>
</evidence>
<accession>A0ABM9XLT2</accession>
<feature type="region of interest" description="Disordered" evidence="1">
    <location>
        <begin position="117"/>
        <end position="153"/>
    </location>
</feature>
<dbReference type="Proteomes" id="UP000006237">
    <property type="component" value="Unassembled WGS sequence"/>
</dbReference>
<gene>
    <name evidence="2" type="ORF">HMPREF0293_2470</name>
</gene>
<organism evidence="2 3">
    <name type="scientific">Corynebacterium glucuronolyticum ATCC 51866</name>
    <dbReference type="NCBI Taxonomy" id="548478"/>
    <lineage>
        <taxon>Bacteria</taxon>
        <taxon>Bacillati</taxon>
        <taxon>Actinomycetota</taxon>
        <taxon>Actinomycetes</taxon>
        <taxon>Mycobacteriales</taxon>
        <taxon>Corynebacteriaceae</taxon>
        <taxon>Corynebacterium</taxon>
    </lineage>
</organism>
<reference evidence="2 3" key="1">
    <citation type="submission" date="2009-01" db="EMBL/GenBank/DDBJ databases">
        <authorList>
            <person name="Qin X."/>
            <person name="Bachman B."/>
            <person name="Battles P."/>
            <person name="Bell A."/>
            <person name="Bess C."/>
            <person name="Bickham C."/>
            <person name="Chaboub L."/>
            <person name="Chen D."/>
            <person name="Coyle M."/>
            <person name="Deiros D.R."/>
            <person name="Dinh H."/>
            <person name="Forbes L."/>
            <person name="Fowler G."/>
            <person name="Francisco L."/>
            <person name="Fu Q."/>
            <person name="Gubbala S."/>
            <person name="Hale W."/>
            <person name="Han Y."/>
            <person name="Hemphill L."/>
            <person name="Highlander S.K."/>
            <person name="Hirani K."/>
            <person name="Hogues M."/>
            <person name="Jackson L."/>
            <person name="Jakkamsetti A."/>
            <person name="Javaid M."/>
            <person name="Jiang H."/>
            <person name="Korchina V."/>
            <person name="Kovar C."/>
            <person name="Lara F."/>
            <person name="Lee S."/>
            <person name="Mata R."/>
            <person name="Mathew T."/>
            <person name="Moen C."/>
            <person name="Morales K."/>
            <person name="Munidasa M."/>
            <person name="Nazareth L."/>
            <person name="Ngo R."/>
            <person name="Nguyen L."/>
            <person name="Okwuonu G."/>
            <person name="Ongeri F."/>
            <person name="Patil S."/>
            <person name="Petrosino J."/>
            <person name="Pham C."/>
            <person name="Pham P."/>
            <person name="Pu L.-L."/>
            <person name="Puazo M."/>
            <person name="Raj R."/>
            <person name="Reid J."/>
            <person name="Rouhana J."/>
            <person name="Saada N."/>
            <person name="Shang Y."/>
            <person name="Simmons D."/>
            <person name="Thornton R."/>
            <person name="Warren J."/>
            <person name="Weissenberger G."/>
            <person name="Zhang J."/>
            <person name="Zhang L."/>
            <person name="Zhou C."/>
            <person name="Zhu D."/>
            <person name="Muzny D."/>
            <person name="Worley K."/>
            <person name="Gibbs R."/>
        </authorList>
    </citation>
    <scope>NUCLEOTIDE SEQUENCE [LARGE SCALE GENOMIC DNA]</scope>
    <source>
        <strain evidence="2 3">ATCC 51866</strain>
    </source>
</reference>
<dbReference type="EMBL" id="ACHF01000119">
    <property type="protein sequence ID" value="EEI62111.1"/>
    <property type="molecule type" value="Genomic_DNA"/>
</dbReference>
<feature type="non-terminal residue" evidence="2">
    <location>
        <position position="1"/>
    </location>
</feature>
<protein>
    <submittedName>
        <fullName evidence="2">Uncharacterized protein</fullName>
    </submittedName>
</protein>
<proteinExistence type="predicted"/>
<keyword evidence="3" id="KW-1185">Reference proteome</keyword>
<feature type="compositionally biased region" description="Low complexity" evidence="1">
    <location>
        <begin position="131"/>
        <end position="144"/>
    </location>
</feature>
<evidence type="ECO:0000313" key="3">
    <source>
        <dbReference type="Proteomes" id="UP000006237"/>
    </source>
</evidence>